<dbReference type="AlphaFoldDB" id="A0A1L7WYB8"/>
<dbReference type="STRING" id="576137.A0A1L7WYB8"/>
<dbReference type="PANTHER" id="PTHR43364">
    <property type="entry name" value="NADH-SPECIFIC METHYLGLYOXAL REDUCTASE-RELATED"/>
    <property type="match status" value="1"/>
</dbReference>
<comment type="similarity">
    <text evidence="3">Belongs to the aldo/keto reductase family. Aldo/keto reductase 2 subfamily.</text>
</comment>
<proteinExistence type="inferred from homology"/>
<dbReference type="GO" id="GO:0034220">
    <property type="term" value="P:monoatomic ion transmembrane transport"/>
    <property type="evidence" value="ECO:0007669"/>
    <property type="project" value="UniProtKB-KW"/>
</dbReference>
<dbReference type="Gene3D" id="3.20.20.100">
    <property type="entry name" value="NADP-dependent oxidoreductase domain"/>
    <property type="match status" value="1"/>
</dbReference>
<keyword evidence="5" id="KW-0406">Ion transport</keyword>
<dbReference type="Pfam" id="PF00248">
    <property type="entry name" value="Aldo_ket_red"/>
    <property type="match status" value="1"/>
</dbReference>
<dbReference type="EMBL" id="FJOG01000010">
    <property type="protein sequence ID" value="CZR57761.1"/>
    <property type="molecule type" value="Genomic_DNA"/>
</dbReference>
<sequence length="336" mass="38013">MSIFQTAPQPKSLLARHRVLSPTAGVRVSPICLVYMEGFFGRADDPFEVLDTFFEMGGNFIDTANFYQEEASEKIIGNSRKSMHVSVIASLEKLKTDYIDILYVHWWDCVTSVEEVMRGLHTLVMAEKVLYLGVSDTPAWVVMKANDFARQHGLTPFSLYQGKWSASFRDMEAEIIPMYRDQGMAIAPWECLSGGKLLSKEQRKVKEGGRQSGPPTEEQIKVSEKLEAIATRKSTTVQAVALAYLFHKTPYVFPIIGARKVEHVKVFNDSLSVALTQEDLNFVDSAVPFNPIFPMTFLYEFGGDRKYNLSLTAADNFLYRMAAQMDHPEHQQVRTI</sequence>
<evidence type="ECO:0000259" key="4">
    <source>
        <dbReference type="Pfam" id="PF00248"/>
    </source>
</evidence>
<dbReference type="InterPro" id="IPR023210">
    <property type="entry name" value="NADP_OxRdtase_dom"/>
</dbReference>
<dbReference type="PANTHER" id="PTHR43364:SF7">
    <property type="entry name" value="NADP-DEPENDENT OXIDOREDUCTASE DOMAIN-CONTAINING PROTEIN-RELATED"/>
    <property type="match status" value="1"/>
</dbReference>
<evidence type="ECO:0000313" key="5">
    <source>
        <dbReference type="EMBL" id="CZR57761.1"/>
    </source>
</evidence>
<gene>
    <name evidence="5" type="ORF">PAC_07650</name>
</gene>
<reference evidence="5 6" key="1">
    <citation type="submission" date="2016-03" db="EMBL/GenBank/DDBJ databases">
        <authorList>
            <person name="Ploux O."/>
        </authorList>
    </citation>
    <scope>NUCLEOTIDE SEQUENCE [LARGE SCALE GENOMIC DNA]</scope>
    <source>
        <strain evidence="5 6">UAMH 11012</strain>
    </source>
</reference>
<keyword evidence="2" id="KW-0560">Oxidoreductase</keyword>
<organism evidence="5 6">
    <name type="scientific">Phialocephala subalpina</name>
    <dbReference type="NCBI Taxonomy" id="576137"/>
    <lineage>
        <taxon>Eukaryota</taxon>
        <taxon>Fungi</taxon>
        <taxon>Dikarya</taxon>
        <taxon>Ascomycota</taxon>
        <taxon>Pezizomycotina</taxon>
        <taxon>Leotiomycetes</taxon>
        <taxon>Helotiales</taxon>
        <taxon>Mollisiaceae</taxon>
        <taxon>Phialocephala</taxon>
        <taxon>Phialocephala fortinii species complex</taxon>
    </lineage>
</organism>
<dbReference type="OrthoDB" id="48988at2759"/>
<keyword evidence="5" id="KW-0813">Transport</keyword>
<name>A0A1L7WYB8_9HELO</name>
<evidence type="ECO:0000256" key="3">
    <source>
        <dbReference type="ARBA" id="ARBA00038157"/>
    </source>
</evidence>
<protein>
    <submittedName>
        <fullName evidence="5">Related to voltage-gated shaker-like K+ channel, subunit beta/KCNAB</fullName>
    </submittedName>
</protein>
<keyword evidence="5" id="KW-0407">Ion channel</keyword>
<dbReference type="InterPro" id="IPR050523">
    <property type="entry name" value="AKR_Detox_Biosynth"/>
</dbReference>
<dbReference type="Proteomes" id="UP000184330">
    <property type="component" value="Unassembled WGS sequence"/>
</dbReference>
<dbReference type="GO" id="GO:0016491">
    <property type="term" value="F:oxidoreductase activity"/>
    <property type="evidence" value="ECO:0007669"/>
    <property type="project" value="UniProtKB-KW"/>
</dbReference>
<evidence type="ECO:0000313" key="6">
    <source>
        <dbReference type="Proteomes" id="UP000184330"/>
    </source>
</evidence>
<keyword evidence="6" id="KW-1185">Reference proteome</keyword>
<accession>A0A1L7WYB8</accession>
<keyword evidence="1" id="KW-0521">NADP</keyword>
<dbReference type="InterPro" id="IPR036812">
    <property type="entry name" value="NAD(P)_OxRdtase_dom_sf"/>
</dbReference>
<dbReference type="SUPFAM" id="SSF51430">
    <property type="entry name" value="NAD(P)-linked oxidoreductase"/>
    <property type="match status" value="1"/>
</dbReference>
<evidence type="ECO:0000256" key="2">
    <source>
        <dbReference type="ARBA" id="ARBA00023002"/>
    </source>
</evidence>
<evidence type="ECO:0000256" key="1">
    <source>
        <dbReference type="ARBA" id="ARBA00022857"/>
    </source>
</evidence>
<feature type="domain" description="NADP-dependent oxidoreductase" evidence="4">
    <location>
        <begin position="78"/>
        <end position="286"/>
    </location>
</feature>